<evidence type="ECO:0000313" key="7">
    <source>
        <dbReference type="Proteomes" id="UP000240527"/>
    </source>
</evidence>
<dbReference type="PANTHER" id="PTHR11360:SF290">
    <property type="entry name" value="MONOCARBOXYLATE MFS PERMEASE"/>
    <property type="match status" value="1"/>
</dbReference>
<dbReference type="Proteomes" id="UP000240527">
    <property type="component" value="Chromosome"/>
</dbReference>
<feature type="domain" description="Major facilitator superfamily (MFS) profile" evidence="5">
    <location>
        <begin position="30"/>
        <end position="422"/>
    </location>
</feature>
<feature type="transmembrane region" description="Helical" evidence="4">
    <location>
        <begin position="70"/>
        <end position="89"/>
    </location>
</feature>
<feature type="transmembrane region" description="Helical" evidence="4">
    <location>
        <begin position="366"/>
        <end position="389"/>
    </location>
</feature>
<dbReference type="EMBL" id="CP027850">
    <property type="protein sequence ID" value="AVQ04389.1"/>
    <property type="molecule type" value="Genomic_DNA"/>
</dbReference>
<dbReference type="InterPro" id="IPR036259">
    <property type="entry name" value="MFS_trans_sf"/>
</dbReference>
<feature type="transmembrane region" description="Helical" evidence="4">
    <location>
        <begin position="279"/>
        <end position="302"/>
    </location>
</feature>
<dbReference type="Pfam" id="PF07690">
    <property type="entry name" value="MFS_1"/>
    <property type="match status" value="1"/>
</dbReference>
<keyword evidence="1 4" id="KW-0812">Transmembrane</keyword>
<keyword evidence="2 4" id="KW-1133">Transmembrane helix</keyword>
<feature type="transmembrane region" description="Helical" evidence="4">
    <location>
        <begin position="101"/>
        <end position="119"/>
    </location>
</feature>
<evidence type="ECO:0000259" key="5">
    <source>
        <dbReference type="PROSITE" id="PS50850"/>
    </source>
</evidence>
<evidence type="ECO:0000256" key="2">
    <source>
        <dbReference type="ARBA" id="ARBA00022989"/>
    </source>
</evidence>
<feature type="transmembrane region" description="Helical" evidence="4">
    <location>
        <begin position="244"/>
        <end position="267"/>
    </location>
</feature>
<accession>A0ABM6TM85</accession>
<protein>
    <submittedName>
        <fullName evidence="6">MFS transporter</fullName>
    </submittedName>
</protein>
<sequence>MTGTSGPIPADEGPGIIAAEPVRSEVTRQAVAVAVACAICMGFGFAPIFFGTFPQFLEPVSRQFQWSAAIFPQAMLISGVTGALSGPLVGRLIDKLGVRKVLLPGLVAWAATLVAMSFLNGSLVMLYVVSALMGPLAATCGPVGLAKVVSSWFDRSRGVALSAILGGSVAIFTALMLVVARALIIEIGWRETYLVLAGSIVLIALPVSYFLLREAPHSVSPSMAMMPGSAVEGVKPTAAFTSRAFWTVMLSSTLVCASCSGVVSHFVPWSAERAVSPGIATFALTLYSLVGPFAALIAGAAADRLRRPGMLAIVFMVPLIGFLAMLTSQDWAVIIGLTMMGAGFAAVAGLLPFFTSRYFGLANASTIFGVAIGLTTLSLGIGPVLLGVLRDKWGAYAPGSPIVVGALILGAVLAASFPPYPRSNGGETSP</sequence>
<keyword evidence="3 4" id="KW-0472">Membrane</keyword>
<evidence type="ECO:0000256" key="3">
    <source>
        <dbReference type="ARBA" id="ARBA00023136"/>
    </source>
</evidence>
<gene>
    <name evidence="6" type="ORF">B7G68_08985</name>
</gene>
<evidence type="ECO:0000256" key="4">
    <source>
        <dbReference type="SAM" id="Phobius"/>
    </source>
</evidence>
<feature type="transmembrane region" description="Helical" evidence="4">
    <location>
        <begin position="395"/>
        <end position="415"/>
    </location>
</feature>
<dbReference type="InterPro" id="IPR011701">
    <property type="entry name" value="MFS"/>
</dbReference>
<keyword evidence="7" id="KW-1185">Reference proteome</keyword>
<organism evidence="6 7">
    <name type="scientific">Caulobacter segnis</name>
    <dbReference type="NCBI Taxonomy" id="88688"/>
    <lineage>
        <taxon>Bacteria</taxon>
        <taxon>Pseudomonadati</taxon>
        <taxon>Pseudomonadota</taxon>
        <taxon>Alphaproteobacteria</taxon>
        <taxon>Caulobacterales</taxon>
        <taxon>Caulobacteraceae</taxon>
        <taxon>Caulobacter</taxon>
    </lineage>
</organism>
<dbReference type="Gene3D" id="1.20.1250.20">
    <property type="entry name" value="MFS general substrate transporter like domains"/>
    <property type="match status" value="2"/>
</dbReference>
<feature type="transmembrane region" description="Helical" evidence="4">
    <location>
        <begin position="192"/>
        <end position="212"/>
    </location>
</feature>
<dbReference type="SUPFAM" id="SSF103473">
    <property type="entry name" value="MFS general substrate transporter"/>
    <property type="match status" value="1"/>
</dbReference>
<dbReference type="PANTHER" id="PTHR11360">
    <property type="entry name" value="MONOCARBOXYLATE TRANSPORTER"/>
    <property type="match status" value="1"/>
</dbReference>
<name>A0ABM6TM85_9CAUL</name>
<dbReference type="PROSITE" id="PS50850">
    <property type="entry name" value="MFS"/>
    <property type="match status" value="1"/>
</dbReference>
<feature type="transmembrane region" description="Helical" evidence="4">
    <location>
        <begin position="125"/>
        <end position="146"/>
    </location>
</feature>
<evidence type="ECO:0000313" key="6">
    <source>
        <dbReference type="EMBL" id="AVQ04389.1"/>
    </source>
</evidence>
<proteinExistence type="predicted"/>
<feature type="transmembrane region" description="Helical" evidence="4">
    <location>
        <begin position="309"/>
        <end position="326"/>
    </location>
</feature>
<reference evidence="6 7" key="1">
    <citation type="journal article" date="2015" name="Biotechnol. Bioeng.">
        <title>Genome sequence and phenotypic characterization of Caulobacter segnis.</title>
        <authorList>
            <person name="Patel S."/>
            <person name="Fletcher B."/>
            <person name="Scott D.C."/>
            <person name="Ely B."/>
        </authorList>
    </citation>
    <scope>NUCLEOTIDE SEQUENCE [LARGE SCALE GENOMIC DNA]</scope>
    <source>
        <strain evidence="6 7">TK0059</strain>
    </source>
</reference>
<dbReference type="InterPro" id="IPR020846">
    <property type="entry name" value="MFS_dom"/>
</dbReference>
<feature type="transmembrane region" description="Helical" evidence="4">
    <location>
        <begin position="30"/>
        <end position="50"/>
    </location>
</feature>
<evidence type="ECO:0000256" key="1">
    <source>
        <dbReference type="ARBA" id="ARBA00022692"/>
    </source>
</evidence>
<feature type="transmembrane region" description="Helical" evidence="4">
    <location>
        <begin position="332"/>
        <end position="354"/>
    </location>
</feature>
<feature type="transmembrane region" description="Helical" evidence="4">
    <location>
        <begin position="158"/>
        <end position="180"/>
    </location>
</feature>
<dbReference type="InterPro" id="IPR050327">
    <property type="entry name" value="Proton-linked_MCT"/>
</dbReference>